<evidence type="ECO:0000313" key="2">
    <source>
        <dbReference type="EMBL" id="GAA5512808.1"/>
    </source>
</evidence>
<protein>
    <submittedName>
        <fullName evidence="2">Uncharacterized protein</fullName>
    </submittedName>
</protein>
<reference evidence="2 3" key="1">
    <citation type="submission" date="2024-02" db="EMBL/GenBank/DDBJ databases">
        <title>Deinococcus carri NBRC 110142.</title>
        <authorList>
            <person name="Ichikawa N."/>
            <person name="Katano-Makiyama Y."/>
            <person name="Hidaka K."/>
        </authorList>
    </citation>
    <scope>NUCLEOTIDE SEQUENCE [LARGE SCALE GENOMIC DNA]</scope>
    <source>
        <strain evidence="2 3">NBRC 110142</strain>
    </source>
</reference>
<sequence length="191" mass="20158">MSRARPLPTARLSALLLALLLTGGRAQGTLPGVPPLPGVPLPGSPAPAPAETDAAVRPLIPDVISIRRPGTPVTFEINPANYPPAQFPVRYLSAPQAFSVFSNASRPWTVQMEVRTQPDAQGRALPSQQLHYRVNDGPWTEVTGTPQVVLSNVGPSLGWLPLKIEFALDLTGAEAGGAYAFDVAFTALVLP</sequence>
<gene>
    <name evidence="2" type="ORF">Dcar01_01532</name>
</gene>
<dbReference type="RefSeq" id="WP_345463338.1">
    <property type="nucleotide sequence ID" value="NZ_BAABRP010000004.1"/>
</dbReference>
<dbReference type="EMBL" id="BAABRP010000004">
    <property type="protein sequence ID" value="GAA5512808.1"/>
    <property type="molecule type" value="Genomic_DNA"/>
</dbReference>
<name>A0ABP9W8E4_9DEIO</name>
<proteinExistence type="predicted"/>
<feature type="signal peptide" evidence="1">
    <location>
        <begin position="1"/>
        <end position="28"/>
    </location>
</feature>
<comment type="caution">
    <text evidence="2">The sequence shown here is derived from an EMBL/GenBank/DDBJ whole genome shotgun (WGS) entry which is preliminary data.</text>
</comment>
<evidence type="ECO:0000256" key="1">
    <source>
        <dbReference type="SAM" id="SignalP"/>
    </source>
</evidence>
<dbReference type="Proteomes" id="UP001401887">
    <property type="component" value="Unassembled WGS sequence"/>
</dbReference>
<evidence type="ECO:0000313" key="3">
    <source>
        <dbReference type="Proteomes" id="UP001401887"/>
    </source>
</evidence>
<organism evidence="2 3">
    <name type="scientific">Deinococcus carri</name>
    <dbReference type="NCBI Taxonomy" id="1211323"/>
    <lineage>
        <taxon>Bacteria</taxon>
        <taxon>Thermotogati</taxon>
        <taxon>Deinococcota</taxon>
        <taxon>Deinococci</taxon>
        <taxon>Deinococcales</taxon>
        <taxon>Deinococcaceae</taxon>
        <taxon>Deinococcus</taxon>
    </lineage>
</organism>
<feature type="chain" id="PRO_5045948833" evidence="1">
    <location>
        <begin position="29"/>
        <end position="191"/>
    </location>
</feature>
<keyword evidence="3" id="KW-1185">Reference proteome</keyword>
<keyword evidence="1" id="KW-0732">Signal</keyword>
<accession>A0ABP9W8E4</accession>